<dbReference type="GO" id="GO:0005524">
    <property type="term" value="F:ATP binding"/>
    <property type="evidence" value="ECO:0007669"/>
    <property type="project" value="UniProtKB-UniRule"/>
</dbReference>
<evidence type="ECO:0000259" key="8">
    <source>
        <dbReference type="Pfam" id="PF01583"/>
    </source>
</evidence>
<keyword evidence="3 6" id="KW-0808">Transferase</keyword>
<dbReference type="GO" id="GO:0004781">
    <property type="term" value="F:sulfate adenylyltransferase (ATP) activity"/>
    <property type="evidence" value="ECO:0007669"/>
    <property type="project" value="TreeGrafter"/>
</dbReference>
<keyword evidence="5 6" id="KW-0067">ATP-binding</keyword>
<dbReference type="Proteomes" id="UP000675781">
    <property type="component" value="Unassembled WGS sequence"/>
</dbReference>
<protein>
    <recommendedName>
        <fullName evidence="2 6">Adenylyl-sulfate kinase</fullName>
        <ecNumber evidence="2 6">2.7.1.25</ecNumber>
    </recommendedName>
    <alternativeName>
        <fullName evidence="6">APS kinase</fullName>
    </alternativeName>
    <alternativeName>
        <fullName evidence="6">ATP adenosine-5'-phosphosulfate 3'-phosphotransferase</fullName>
    </alternativeName>
    <alternativeName>
        <fullName evidence="6">Adenosine-5'-phosphosulfate kinase</fullName>
    </alternativeName>
</protein>
<dbReference type="NCBIfam" id="TIGR00455">
    <property type="entry name" value="apsK"/>
    <property type="match status" value="1"/>
</dbReference>
<evidence type="ECO:0000256" key="2">
    <source>
        <dbReference type="ARBA" id="ARBA00012121"/>
    </source>
</evidence>
<accession>A0A941IQC1</accession>
<comment type="caution">
    <text evidence="9">The sequence shown here is derived from an EMBL/GenBank/DDBJ whole genome shotgun (WGS) entry which is preliminary data.</text>
</comment>
<keyword evidence="10" id="KW-1185">Reference proteome</keyword>
<evidence type="ECO:0000256" key="7">
    <source>
        <dbReference type="RuleBase" id="RU004347"/>
    </source>
</evidence>
<dbReference type="InterPro" id="IPR059117">
    <property type="entry name" value="APS_kinase_dom"/>
</dbReference>
<dbReference type="CDD" id="cd02027">
    <property type="entry name" value="APSK"/>
    <property type="match status" value="1"/>
</dbReference>
<evidence type="ECO:0000256" key="4">
    <source>
        <dbReference type="ARBA" id="ARBA00022741"/>
    </source>
</evidence>
<gene>
    <name evidence="6 9" type="primary">cysC</name>
    <name evidence="9" type="ORF">KDL01_22525</name>
</gene>
<evidence type="ECO:0000256" key="3">
    <source>
        <dbReference type="ARBA" id="ARBA00022679"/>
    </source>
</evidence>
<dbReference type="GO" id="GO:0019379">
    <property type="term" value="P:sulfate assimilation, phosphoadenylyl sulfate reduction by phosphoadenylyl-sulfate reductase (thioredoxin)"/>
    <property type="evidence" value="ECO:0007669"/>
    <property type="project" value="TreeGrafter"/>
</dbReference>
<dbReference type="InterPro" id="IPR002891">
    <property type="entry name" value="APS"/>
</dbReference>
<dbReference type="NCBIfam" id="NF003013">
    <property type="entry name" value="PRK03846.1"/>
    <property type="match status" value="1"/>
</dbReference>
<evidence type="ECO:0000313" key="9">
    <source>
        <dbReference type="EMBL" id="MBR7836069.1"/>
    </source>
</evidence>
<comment type="caution">
    <text evidence="6">Lacks conserved residue(s) required for the propagation of feature annotation.</text>
</comment>
<dbReference type="InterPro" id="IPR027417">
    <property type="entry name" value="P-loop_NTPase"/>
</dbReference>
<sequence length="189" mass="20320">MRVSDHLRRGPADVGATVWLTGLSGAGKSTIARALAGWPRLDGRRVEVLDGDELRRTLSAGLGYSREDRDANVARIGLVARLLARNGVLALVPVIAPYRAAREQLRAEHRAEAVPFLEVYVSAPVEVCAERDVKGLYAAQRAGRLSGLTGVDAPYELPQSPDLVLDTSRRRVAESVAHLAAVLADRGLL</sequence>
<dbReference type="GO" id="GO:0070814">
    <property type="term" value="P:hydrogen sulfide biosynthetic process"/>
    <property type="evidence" value="ECO:0007669"/>
    <property type="project" value="UniProtKB-UniRule"/>
</dbReference>
<dbReference type="Gene3D" id="3.40.50.300">
    <property type="entry name" value="P-loop containing nucleotide triphosphate hydrolases"/>
    <property type="match status" value="1"/>
</dbReference>
<dbReference type="PANTHER" id="PTHR42700">
    <property type="entry name" value="SULFATE ADENYLYLTRANSFERASE"/>
    <property type="match status" value="1"/>
</dbReference>
<dbReference type="SUPFAM" id="SSF52540">
    <property type="entry name" value="P-loop containing nucleoside triphosphate hydrolases"/>
    <property type="match status" value="1"/>
</dbReference>
<dbReference type="EMBL" id="JAGSOG010000123">
    <property type="protein sequence ID" value="MBR7836069.1"/>
    <property type="molecule type" value="Genomic_DNA"/>
</dbReference>
<proteinExistence type="inferred from homology"/>
<evidence type="ECO:0000313" key="10">
    <source>
        <dbReference type="Proteomes" id="UP000675781"/>
    </source>
</evidence>
<dbReference type="EC" id="2.7.1.25" evidence="2 6"/>
<organism evidence="9 10">
    <name type="scientific">Actinospica durhamensis</name>
    <dbReference type="NCBI Taxonomy" id="1508375"/>
    <lineage>
        <taxon>Bacteria</taxon>
        <taxon>Bacillati</taxon>
        <taxon>Actinomycetota</taxon>
        <taxon>Actinomycetes</taxon>
        <taxon>Catenulisporales</taxon>
        <taxon>Actinospicaceae</taxon>
        <taxon>Actinospica</taxon>
    </lineage>
</organism>
<dbReference type="Pfam" id="PF01583">
    <property type="entry name" value="APS_kinase"/>
    <property type="match status" value="1"/>
</dbReference>
<comment type="pathway">
    <text evidence="6 7">Sulfur metabolism; hydrogen sulfide biosynthesis; sulfite from sulfate: step 2/3.</text>
</comment>
<keyword evidence="6" id="KW-0597">Phosphoprotein</keyword>
<evidence type="ECO:0000256" key="5">
    <source>
        <dbReference type="ARBA" id="ARBA00022840"/>
    </source>
</evidence>
<comment type="similarity">
    <text evidence="6 7">Belongs to the APS kinase family.</text>
</comment>
<comment type="function">
    <text evidence="6 7">Catalyzes the synthesis of activated sulfate.</text>
</comment>
<dbReference type="GO" id="GO:0010134">
    <property type="term" value="P:sulfate assimilation via adenylyl sulfate reduction"/>
    <property type="evidence" value="ECO:0007669"/>
    <property type="project" value="TreeGrafter"/>
</dbReference>
<reference evidence="9" key="1">
    <citation type="submission" date="2021-04" db="EMBL/GenBank/DDBJ databases">
        <title>Genome based classification of Actinospica acidithermotolerans sp. nov., an actinobacterium isolated from an Indonesian hot spring.</title>
        <authorList>
            <person name="Kusuma A.B."/>
            <person name="Putra K.E."/>
            <person name="Nafisah S."/>
            <person name="Loh J."/>
            <person name="Nouioui I."/>
            <person name="Goodfellow M."/>
        </authorList>
    </citation>
    <scope>NUCLEOTIDE SEQUENCE</scope>
    <source>
        <strain evidence="9">CSCA 57</strain>
    </source>
</reference>
<dbReference type="HAMAP" id="MF_00065">
    <property type="entry name" value="Adenylyl_sulf_kinase"/>
    <property type="match status" value="1"/>
</dbReference>
<feature type="domain" description="APS kinase" evidence="8">
    <location>
        <begin position="15"/>
        <end position="166"/>
    </location>
</feature>
<name>A0A941IQC1_9ACTN</name>
<evidence type="ECO:0000256" key="6">
    <source>
        <dbReference type="HAMAP-Rule" id="MF_00065"/>
    </source>
</evidence>
<comment type="catalytic activity">
    <reaction evidence="1 6 7">
        <text>adenosine 5'-phosphosulfate + ATP = 3'-phosphoadenylyl sulfate + ADP + H(+)</text>
        <dbReference type="Rhea" id="RHEA:24152"/>
        <dbReference type="ChEBI" id="CHEBI:15378"/>
        <dbReference type="ChEBI" id="CHEBI:30616"/>
        <dbReference type="ChEBI" id="CHEBI:58243"/>
        <dbReference type="ChEBI" id="CHEBI:58339"/>
        <dbReference type="ChEBI" id="CHEBI:456216"/>
        <dbReference type="EC" id="2.7.1.25"/>
    </reaction>
</comment>
<keyword evidence="4 6" id="KW-0547">Nucleotide-binding</keyword>
<keyword evidence="6 7" id="KW-0418">Kinase</keyword>
<dbReference type="GO" id="GO:0005737">
    <property type="term" value="C:cytoplasm"/>
    <property type="evidence" value="ECO:0007669"/>
    <property type="project" value="TreeGrafter"/>
</dbReference>
<feature type="binding site" evidence="6">
    <location>
        <begin position="22"/>
        <end position="29"/>
    </location>
    <ligand>
        <name>ATP</name>
        <dbReference type="ChEBI" id="CHEBI:30616"/>
    </ligand>
</feature>
<dbReference type="InterPro" id="IPR050512">
    <property type="entry name" value="Sulf_AdTrans/APS_kinase"/>
</dbReference>
<evidence type="ECO:0000256" key="1">
    <source>
        <dbReference type="ARBA" id="ARBA00001823"/>
    </source>
</evidence>
<dbReference type="GO" id="GO:0004020">
    <property type="term" value="F:adenylylsulfate kinase activity"/>
    <property type="evidence" value="ECO:0007669"/>
    <property type="project" value="UniProtKB-UniRule"/>
</dbReference>
<dbReference type="PANTHER" id="PTHR42700:SF1">
    <property type="entry name" value="SULFATE ADENYLYLTRANSFERASE"/>
    <property type="match status" value="1"/>
</dbReference>
<dbReference type="AlphaFoldDB" id="A0A941IQC1"/>